<comment type="caution">
    <text evidence="1">The sequence shown here is derived from an EMBL/GenBank/DDBJ whole genome shotgun (WGS) entry which is preliminary data.</text>
</comment>
<gene>
    <name evidence="1" type="ORF">A3D07_03195</name>
</gene>
<protein>
    <submittedName>
        <fullName evidence="1">Uncharacterized protein</fullName>
    </submittedName>
</protein>
<proteinExistence type="predicted"/>
<dbReference type="Proteomes" id="UP000177124">
    <property type="component" value="Unassembled WGS sequence"/>
</dbReference>
<dbReference type="STRING" id="1797716.A3D07_03195"/>
<name>A0A1F5GD64_9BACT</name>
<dbReference type="AlphaFoldDB" id="A0A1F5GD64"/>
<organism evidence="1 2">
    <name type="scientific">Candidatus Curtissbacteria bacterium RIFCSPHIGHO2_02_FULL_42_15</name>
    <dbReference type="NCBI Taxonomy" id="1797716"/>
    <lineage>
        <taxon>Bacteria</taxon>
        <taxon>Candidatus Curtissiibacteriota</taxon>
    </lineage>
</organism>
<accession>A0A1F5GD64</accession>
<sequence length="175" mass="19965">MAGERNSEGEAQSRLVALRFNLSGEGHHQLAQKLKKSEEEGSRFSFDFETSAFLFDPDLAKRLLDEFEAEDVTDIYEELITRDYGYRVVRVGSPYTEEPFKGQRNYAMVIKDYATGDFTVFGEDGRFQGIIPAEYTGIVYSPSRFVTVLEKPPQFFETQEAVKVAREQVIQSSTM</sequence>
<dbReference type="EMBL" id="MFBF01000065">
    <property type="protein sequence ID" value="OGD89767.1"/>
    <property type="molecule type" value="Genomic_DNA"/>
</dbReference>
<evidence type="ECO:0000313" key="2">
    <source>
        <dbReference type="Proteomes" id="UP000177124"/>
    </source>
</evidence>
<reference evidence="1 2" key="1">
    <citation type="journal article" date="2016" name="Nat. Commun.">
        <title>Thousands of microbial genomes shed light on interconnected biogeochemical processes in an aquifer system.</title>
        <authorList>
            <person name="Anantharaman K."/>
            <person name="Brown C.T."/>
            <person name="Hug L.A."/>
            <person name="Sharon I."/>
            <person name="Castelle C.J."/>
            <person name="Probst A.J."/>
            <person name="Thomas B.C."/>
            <person name="Singh A."/>
            <person name="Wilkins M.J."/>
            <person name="Karaoz U."/>
            <person name="Brodie E.L."/>
            <person name="Williams K.H."/>
            <person name="Hubbard S.S."/>
            <person name="Banfield J.F."/>
        </authorList>
    </citation>
    <scope>NUCLEOTIDE SEQUENCE [LARGE SCALE GENOMIC DNA]</scope>
</reference>
<evidence type="ECO:0000313" key="1">
    <source>
        <dbReference type="EMBL" id="OGD89767.1"/>
    </source>
</evidence>